<gene>
    <name evidence="1" type="ORF">SAMN05216466_12130</name>
</gene>
<evidence type="ECO:0000313" key="1">
    <source>
        <dbReference type="EMBL" id="SDI34141.1"/>
    </source>
</evidence>
<dbReference type="InterPro" id="IPR021556">
    <property type="entry name" value="DUF2950"/>
</dbReference>
<dbReference type="OrthoDB" id="108782at2"/>
<dbReference type="EMBL" id="FNCJ01000021">
    <property type="protein sequence ID" value="SDI34141.1"/>
    <property type="molecule type" value="Genomic_DNA"/>
</dbReference>
<evidence type="ECO:0000313" key="2">
    <source>
        <dbReference type="Proteomes" id="UP000199706"/>
    </source>
</evidence>
<name>A0A1G8JSP1_9BURK</name>
<organism evidence="1 2">
    <name type="scientific">Paraburkholderia phenazinium</name>
    <dbReference type="NCBI Taxonomy" id="60549"/>
    <lineage>
        <taxon>Bacteria</taxon>
        <taxon>Pseudomonadati</taxon>
        <taxon>Pseudomonadota</taxon>
        <taxon>Betaproteobacteria</taxon>
        <taxon>Burkholderiales</taxon>
        <taxon>Burkholderiaceae</taxon>
        <taxon>Paraburkholderia</taxon>
    </lineage>
</organism>
<sequence>MNKAAMKGPRNEDAMNSQTIACRRARPFRRIVALGILSIAAATGSLFAPGAAAQQTFASPQQAAAALDAAWRSGSNAHVIAILGAGAERLVRSGDPVAERQAKDRLASAYENAHQIEFAGQREAHLVLGTEAWPYPIPLVEKKGGWQFDVKSGASQIIDRRIGRNELSAIDVCRVYVQAQRDYAAADPLGNERHEYARRIGSSPGTRDGLYWQAASDAPDSPLGPLVAVAEAHGYDLGSTHGNVPYRGYQFRILTRQGHGAPGGIRNYIVSGHLTGGFAMVAFPARYGDSGVMTFVVNQDGIVFEKNLGPQTAAIAQRMTEYDPDRTWKIVQP</sequence>
<dbReference type="Proteomes" id="UP000199706">
    <property type="component" value="Unassembled WGS sequence"/>
</dbReference>
<proteinExistence type="predicted"/>
<dbReference type="Pfam" id="PF11453">
    <property type="entry name" value="DUF2950"/>
    <property type="match status" value="1"/>
</dbReference>
<reference evidence="1 2" key="1">
    <citation type="submission" date="2016-10" db="EMBL/GenBank/DDBJ databases">
        <authorList>
            <person name="de Groot N.N."/>
        </authorList>
    </citation>
    <scope>NUCLEOTIDE SEQUENCE [LARGE SCALE GENOMIC DNA]</scope>
    <source>
        <strain evidence="1 2">LMG 2247</strain>
    </source>
</reference>
<protein>
    <recommendedName>
        <fullName evidence="3">DUF2950 family protein</fullName>
    </recommendedName>
</protein>
<accession>A0A1G8JSP1</accession>
<evidence type="ECO:0008006" key="3">
    <source>
        <dbReference type="Google" id="ProtNLM"/>
    </source>
</evidence>
<dbReference type="AlphaFoldDB" id="A0A1G8JSP1"/>